<keyword evidence="4" id="KW-1015">Disulfide bond</keyword>
<name>Q966Y2_SUBDO</name>
<feature type="signal peptide" evidence="5">
    <location>
        <begin position="1"/>
        <end position="23"/>
    </location>
</feature>
<comment type="similarity">
    <text evidence="2">Belongs to the dermatopontin family.</text>
</comment>
<protein>
    <submittedName>
        <fullName evidence="6">Dermatopontin</fullName>
    </submittedName>
</protein>
<proteinExistence type="evidence at transcript level"/>
<organism evidence="6">
    <name type="scientific">Suberites domuncula</name>
    <name type="common">Sponge</name>
    <dbReference type="NCBI Taxonomy" id="55567"/>
    <lineage>
        <taxon>Eukaryota</taxon>
        <taxon>Metazoa</taxon>
        <taxon>Porifera</taxon>
        <taxon>Demospongiae</taxon>
        <taxon>Heteroscleromorpha</taxon>
        <taxon>Suberitida</taxon>
        <taxon>Suberitidae</taxon>
        <taxon>Suberites</taxon>
    </lineage>
</organism>
<feature type="chain" id="PRO_5004324118" evidence="5">
    <location>
        <begin position="24"/>
        <end position="184"/>
    </location>
</feature>
<evidence type="ECO:0000313" key="6">
    <source>
        <dbReference type="EMBL" id="CAC38786.1"/>
    </source>
</evidence>
<sequence>MKMFVNATVGLFVLVLALHAVAAFQYQNDYDKPLHVECPDKQALYYVQSIHSNRHEDRRFRFNCKHAANKKMSHCFWTGHLNNYDGVLNYQCPPNNLMTGVKSEHSNHHEDRRWSFKCCKANGYHTKSCLMTGYINSYDNPMHHAAHYNHFFAGAYSVHSNHHEDRIWKMYECKYSKIYTESLT</sequence>
<dbReference type="EMBL" id="AJ299722">
    <property type="protein sequence ID" value="CAC38786.1"/>
    <property type="molecule type" value="mRNA"/>
</dbReference>
<dbReference type="GO" id="GO:0030199">
    <property type="term" value="P:collagen fibril organization"/>
    <property type="evidence" value="ECO:0007669"/>
    <property type="project" value="TreeGrafter"/>
</dbReference>
<evidence type="ECO:0000256" key="2">
    <source>
        <dbReference type="ARBA" id="ARBA00008712"/>
    </source>
</evidence>
<evidence type="ECO:0000256" key="1">
    <source>
        <dbReference type="ARBA" id="ARBA00004613"/>
    </source>
</evidence>
<accession>Q966Y2</accession>
<reference evidence="6" key="1">
    <citation type="journal article" date="2001" name="J. Mol. Evol.">
        <title>Molecular evolution of Metazoan extracellular matrix: cloning and expression of structural proteins from the Demosponges Suberites domuncula and Geodia cydonium.</title>
        <authorList>
            <person name="Schuetze J."/>
            <person name="Skorokhod A."/>
            <person name="Mueller I.M."/>
            <person name="Mueller W.E.G."/>
        </authorList>
    </citation>
    <scope>NUCLEOTIDE SEQUENCE</scope>
</reference>
<gene>
    <name evidence="6" type="primary">derm</name>
</gene>
<dbReference type="PANTHER" id="PTHR15040">
    <property type="entry name" value="DERMATOPONTIN-RELATED"/>
    <property type="match status" value="1"/>
</dbReference>
<dbReference type="GO" id="GO:0031012">
    <property type="term" value="C:extracellular matrix"/>
    <property type="evidence" value="ECO:0007669"/>
    <property type="project" value="TreeGrafter"/>
</dbReference>
<comment type="subcellular location">
    <subcellularLocation>
        <location evidence="1">Secreted</location>
    </subcellularLocation>
</comment>
<keyword evidence="3" id="KW-0964">Secreted</keyword>
<dbReference type="Pfam" id="PF14704">
    <property type="entry name" value="DERM"/>
    <property type="match status" value="1"/>
</dbReference>
<dbReference type="AlphaFoldDB" id="Q966Y2"/>
<evidence type="ECO:0000256" key="4">
    <source>
        <dbReference type="ARBA" id="ARBA00023157"/>
    </source>
</evidence>
<keyword evidence="5" id="KW-0732">Signal</keyword>
<evidence type="ECO:0000256" key="3">
    <source>
        <dbReference type="ARBA" id="ARBA00022525"/>
    </source>
</evidence>
<dbReference type="GO" id="GO:0005615">
    <property type="term" value="C:extracellular space"/>
    <property type="evidence" value="ECO:0007669"/>
    <property type="project" value="TreeGrafter"/>
</dbReference>
<dbReference type="PANTHER" id="PTHR15040:SF3">
    <property type="entry name" value="SI:DKEY-14D8.6-RELATED"/>
    <property type="match status" value="1"/>
</dbReference>
<evidence type="ECO:0000256" key="5">
    <source>
        <dbReference type="SAM" id="SignalP"/>
    </source>
</evidence>
<dbReference type="InterPro" id="IPR026645">
    <property type="entry name" value="Dermatopontin"/>
</dbReference>